<keyword evidence="3" id="KW-1185">Reference proteome</keyword>
<dbReference type="OrthoDB" id="9814966at2"/>
<name>A0A2Z3HSS9_9CAUL</name>
<evidence type="ECO:0000259" key="1">
    <source>
        <dbReference type="Pfam" id="PF12697"/>
    </source>
</evidence>
<dbReference type="InterPro" id="IPR050228">
    <property type="entry name" value="Carboxylesterase_BioH"/>
</dbReference>
<dbReference type="Pfam" id="PF12697">
    <property type="entry name" value="Abhydrolase_6"/>
    <property type="match status" value="1"/>
</dbReference>
<dbReference type="PRINTS" id="PR00111">
    <property type="entry name" value="ABHYDROLASE"/>
</dbReference>
<gene>
    <name evidence="2" type="ORF">HYN04_00785</name>
</gene>
<protein>
    <submittedName>
        <fullName evidence="2">Alpha/beta hydrolase</fullName>
    </submittedName>
</protein>
<keyword evidence="2" id="KW-0378">Hydrolase</keyword>
<accession>A0A2Z3HSS9</accession>
<dbReference type="InterPro" id="IPR029058">
    <property type="entry name" value="AB_hydrolase_fold"/>
</dbReference>
<dbReference type="Proteomes" id="UP000247763">
    <property type="component" value="Chromosome"/>
</dbReference>
<dbReference type="Gene3D" id="3.40.50.1820">
    <property type="entry name" value="alpha/beta hydrolase"/>
    <property type="match status" value="1"/>
</dbReference>
<feature type="domain" description="AB hydrolase-1" evidence="1">
    <location>
        <begin position="1"/>
        <end position="231"/>
    </location>
</feature>
<dbReference type="SUPFAM" id="SSF53474">
    <property type="entry name" value="alpha/beta-Hydrolases"/>
    <property type="match status" value="1"/>
</dbReference>
<organism evidence="2 3">
    <name type="scientific">Phenylobacterium parvum</name>
    <dbReference type="NCBI Taxonomy" id="2201350"/>
    <lineage>
        <taxon>Bacteria</taxon>
        <taxon>Pseudomonadati</taxon>
        <taxon>Pseudomonadota</taxon>
        <taxon>Alphaproteobacteria</taxon>
        <taxon>Caulobacterales</taxon>
        <taxon>Caulobacteraceae</taxon>
        <taxon>Phenylobacterium</taxon>
    </lineage>
</organism>
<evidence type="ECO:0000313" key="3">
    <source>
        <dbReference type="Proteomes" id="UP000247763"/>
    </source>
</evidence>
<dbReference type="PANTHER" id="PTHR43194:SF5">
    <property type="entry name" value="PIMELOYL-[ACYL-CARRIER PROTEIN] METHYL ESTER ESTERASE"/>
    <property type="match status" value="1"/>
</dbReference>
<evidence type="ECO:0000313" key="2">
    <source>
        <dbReference type="EMBL" id="AWM76421.1"/>
    </source>
</evidence>
<sequence>MVHGAFCGGWVFDGFRAPFVAAGLRVESPDLRGHGLADRPGDVAGLSMADYAADIAGLCRRLAAEDGSPPILLGHSMGGLVAQMAARRTPVSALVLLAPSAPWGVLGSSVEEAVTAAALPLVAPTPFSPVEPNLRLLRAFSLDRLSPAEREAAAQRARPESARAVLETLTWWLDPLMTTHVPAGRLGADALVVSGGRDRVHPPATVRQVAERLGADYREMAGMSHWLPGEPGWEAVAGVVLDWLAEPKDRRAA</sequence>
<proteinExistence type="predicted"/>
<dbReference type="PANTHER" id="PTHR43194">
    <property type="entry name" value="HYDROLASE ALPHA/BETA FOLD FAMILY"/>
    <property type="match status" value="1"/>
</dbReference>
<dbReference type="AlphaFoldDB" id="A0A2Z3HSS9"/>
<dbReference type="KEGG" id="phb:HYN04_00785"/>
<dbReference type="InterPro" id="IPR000073">
    <property type="entry name" value="AB_hydrolase_1"/>
</dbReference>
<dbReference type="GO" id="GO:0016787">
    <property type="term" value="F:hydrolase activity"/>
    <property type="evidence" value="ECO:0007669"/>
    <property type="project" value="UniProtKB-KW"/>
</dbReference>
<reference evidence="3" key="1">
    <citation type="submission" date="2018-05" db="EMBL/GenBank/DDBJ databases">
        <title>Genome sequencing of Phenylobacterium sp. HYN0004.</title>
        <authorList>
            <person name="Yi H."/>
            <person name="Baek C."/>
        </authorList>
    </citation>
    <scope>NUCLEOTIDE SEQUENCE [LARGE SCALE GENOMIC DNA]</scope>
    <source>
        <strain evidence="3">HYN0004</strain>
    </source>
</reference>
<dbReference type="EMBL" id="CP029479">
    <property type="protein sequence ID" value="AWM76421.1"/>
    <property type="molecule type" value="Genomic_DNA"/>
</dbReference>